<organism evidence="3 4">
    <name type="scientific">Dorea formicigenerans</name>
    <dbReference type="NCBI Taxonomy" id="39486"/>
    <lineage>
        <taxon>Bacteria</taxon>
        <taxon>Bacillati</taxon>
        <taxon>Bacillota</taxon>
        <taxon>Clostridia</taxon>
        <taxon>Lachnospirales</taxon>
        <taxon>Lachnospiraceae</taxon>
        <taxon>Dorea</taxon>
    </lineage>
</organism>
<dbReference type="SUPFAM" id="SSF54197">
    <property type="entry name" value="HIT-like"/>
    <property type="match status" value="1"/>
</dbReference>
<evidence type="ECO:0000313" key="3">
    <source>
        <dbReference type="EMBL" id="RHA67252.1"/>
    </source>
</evidence>
<dbReference type="Gene3D" id="3.30.428.10">
    <property type="entry name" value="HIT-like"/>
    <property type="match status" value="1"/>
</dbReference>
<evidence type="ECO:0000256" key="1">
    <source>
        <dbReference type="PROSITE-ProRule" id="PRU00464"/>
    </source>
</evidence>
<dbReference type="InterPro" id="IPR011146">
    <property type="entry name" value="HIT-like"/>
</dbReference>
<evidence type="ECO:0000313" key="4">
    <source>
        <dbReference type="Proteomes" id="UP000285642"/>
    </source>
</evidence>
<protein>
    <recommendedName>
        <fullName evidence="2">HIT domain-containing protein</fullName>
    </recommendedName>
</protein>
<dbReference type="EMBL" id="QSFS01000015">
    <property type="protein sequence ID" value="RHA67252.1"/>
    <property type="molecule type" value="Genomic_DNA"/>
</dbReference>
<reference evidence="3 4" key="1">
    <citation type="submission" date="2018-08" db="EMBL/GenBank/DDBJ databases">
        <title>A genome reference for cultivated species of the human gut microbiota.</title>
        <authorList>
            <person name="Zou Y."/>
            <person name="Xue W."/>
            <person name="Luo G."/>
        </authorList>
    </citation>
    <scope>NUCLEOTIDE SEQUENCE [LARGE SCALE GENOMIC DNA]</scope>
    <source>
        <strain evidence="3 4">AM42-8</strain>
    </source>
</reference>
<dbReference type="AlphaFoldDB" id="A0A413SIA2"/>
<comment type="caution">
    <text evidence="3">The sequence shown here is derived from an EMBL/GenBank/DDBJ whole genome shotgun (WGS) entry which is preliminary data.</text>
</comment>
<accession>A0A413SIA2</accession>
<feature type="short sequence motif" description="Histidine triad motif" evidence="1">
    <location>
        <begin position="117"/>
        <end position="121"/>
    </location>
</feature>
<feature type="domain" description="HIT" evidence="2">
    <location>
        <begin position="20"/>
        <end position="132"/>
    </location>
</feature>
<gene>
    <name evidence="3" type="ORF">DW924_12515</name>
</gene>
<evidence type="ECO:0000259" key="2">
    <source>
        <dbReference type="PROSITE" id="PS51084"/>
    </source>
</evidence>
<name>A0A413SIA2_9FIRM</name>
<dbReference type="RefSeq" id="WP_118364896.1">
    <property type="nucleotide sequence ID" value="NZ_QSFS01000015.1"/>
</dbReference>
<dbReference type="GO" id="GO:0003824">
    <property type="term" value="F:catalytic activity"/>
    <property type="evidence" value="ECO:0007669"/>
    <property type="project" value="InterPro"/>
</dbReference>
<dbReference type="PROSITE" id="PS51084">
    <property type="entry name" value="HIT_2"/>
    <property type="match status" value="1"/>
</dbReference>
<dbReference type="Proteomes" id="UP000285642">
    <property type="component" value="Unassembled WGS sequence"/>
</dbReference>
<proteinExistence type="predicted"/>
<sequence>MNEIRKENKKSQIICSEKCRFCDILEGNRKMGIIDNPILENDKFFSLASIGGFIDGWSLVIPKEHTYSMRKFFTDSAFVDIANKMLKRIRDTYRKKSIIFEHGANHEGSITACGTNHAHLHIIPYEKSLLKQMFHDDSVQWIECKITDVERIVQKKEYWFYAENVVDIEDAKGYIHIIEKPESQYFRRLLAEKEGYTKEYDYKCNLFLDKGEATYASLVKKYDEERTDSN</sequence>
<dbReference type="InterPro" id="IPR036265">
    <property type="entry name" value="HIT-like_sf"/>
</dbReference>